<evidence type="ECO:0000256" key="9">
    <source>
        <dbReference type="PIRSR" id="PIRSR036565-2"/>
    </source>
</evidence>
<sequence length="554" mass="59806">MSALTVADYLVQRLAQLGITDFFGLPGDFNLNLCTAIEANAEVQWVGCASELNAGYAADGYARIKGFAALVTSFGVGELAAANAIAGSYAEHVPVFHIVGSPARPVQDSHAILHHSLGDGEFGVFERMAVPITAAQTHLTADNAMAEIERMIDAAINQRRPVYINLPADVCQQPIHHTPIQSQRQTSSTEALLAAKQRIVELYNAAQSPVIIGDATVMRYGLAQAFTELVEQSHLPCTTLAMGKSLIDESHPNFIGTLAGDFSHPEVKQQVEDADLVIAIGTLMGDQNSDGFAFQLDHSKTIEIQPQFTQILTQHYAEVTMADLLQALVLSLEPKTAEIRKPKPLLPVAKPAGKSKQTLTNVNLHGPLQAFIQPGDILVCETGTLADGLLGYRLPSDVLMTSQLLWMSIGWATPAAFGAAIAAPERRVVLLTGDGSHQLTALELGQMVRYNCDPIVCVLNSDGFAVERYQGDDQANHLNEITVWDYTLLPQALGAERALVRQVDTIADLTKALTQARKARGRLSYIEALIFTPQSQVDLKAVRPGRAAIINDHC</sequence>
<dbReference type="EMBL" id="FQXG01000002">
    <property type="protein sequence ID" value="SHH20402.1"/>
    <property type="molecule type" value="Genomic_DNA"/>
</dbReference>
<dbReference type="GO" id="GO:0004737">
    <property type="term" value="F:pyruvate decarboxylase activity"/>
    <property type="evidence" value="ECO:0007669"/>
    <property type="project" value="TreeGrafter"/>
</dbReference>
<keyword evidence="6 9" id="KW-0460">Magnesium</keyword>
<dbReference type="Pfam" id="PF02775">
    <property type="entry name" value="TPP_enzyme_C"/>
    <property type="match status" value="1"/>
</dbReference>
<name>A0A1M5R204_9GAMM</name>
<dbReference type="CDD" id="cd07038">
    <property type="entry name" value="TPP_PYR_PDC_IPDC_like"/>
    <property type="match status" value="1"/>
</dbReference>
<dbReference type="Gene3D" id="3.40.50.970">
    <property type="match status" value="2"/>
</dbReference>
<dbReference type="InterPro" id="IPR029061">
    <property type="entry name" value="THDP-binding"/>
</dbReference>
<keyword evidence="14" id="KW-0670">Pyruvate</keyword>
<proteinExistence type="inferred from homology"/>
<evidence type="ECO:0000256" key="3">
    <source>
        <dbReference type="ARBA" id="ARBA00007812"/>
    </source>
</evidence>
<dbReference type="InterPro" id="IPR012001">
    <property type="entry name" value="Thiamin_PyroP_enz_TPP-bd_dom"/>
</dbReference>
<evidence type="ECO:0000256" key="8">
    <source>
        <dbReference type="ARBA" id="ARBA00023239"/>
    </source>
</evidence>
<dbReference type="AlphaFoldDB" id="A0A1M5R204"/>
<dbReference type="Pfam" id="PF00205">
    <property type="entry name" value="TPP_enzyme_M"/>
    <property type="match status" value="1"/>
</dbReference>
<dbReference type="InterPro" id="IPR047213">
    <property type="entry name" value="TPP_PYR_PDC_IPDC-like"/>
</dbReference>
<feature type="domain" description="Thiamine pyrophosphate enzyme central" evidence="11">
    <location>
        <begin position="197"/>
        <end position="321"/>
    </location>
</feature>
<keyword evidence="15" id="KW-1185">Reference proteome</keyword>
<dbReference type="OrthoDB" id="9785953at2"/>
<gene>
    <name evidence="14" type="ORF">SAMN02745129_1455</name>
</gene>
<dbReference type="PROSITE" id="PS00187">
    <property type="entry name" value="TPP_ENZYMES"/>
    <property type="match status" value="1"/>
</dbReference>
<dbReference type="STRING" id="299255.SAMN02745129_1455"/>
<dbReference type="InterPro" id="IPR012110">
    <property type="entry name" value="PDC/IPDC-like"/>
</dbReference>
<dbReference type="Proteomes" id="UP000184268">
    <property type="component" value="Unassembled WGS sequence"/>
</dbReference>
<evidence type="ECO:0000256" key="6">
    <source>
        <dbReference type="ARBA" id="ARBA00022842"/>
    </source>
</evidence>
<dbReference type="SUPFAM" id="SSF52467">
    <property type="entry name" value="DHS-like NAD/FAD-binding domain"/>
    <property type="match status" value="1"/>
</dbReference>
<comment type="cofactor">
    <cofactor evidence="9">
        <name>Mg(2+)</name>
        <dbReference type="ChEBI" id="CHEBI:18420"/>
    </cofactor>
    <text evidence="9">Binds 1 Mg(2+) per subunit.</text>
</comment>
<organism evidence="14 15">
    <name type="scientific">Ferrimonas marina</name>
    <dbReference type="NCBI Taxonomy" id="299255"/>
    <lineage>
        <taxon>Bacteria</taxon>
        <taxon>Pseudomonadati</taxon>
        <taxon>Pseudomonadota</taxon>
        <taxon>Gammaproteobacteria</taxon>
        <taxon>Alteromonadales</taxon>
        <taxon>Ferrimonadaceae</taxon>
        <taxon>Ferrimonas</taxon>
    </lineage>
</organism>
<dbReference type="InterPro" id="IPR000399">
    <property type="entry name" value="TPP-bd_CS"/>
</dbReference>
<dbReference type="GO" id="GO:0005829">
    <property type="term" value="C:cytosol"/>
    <property type="evidence" value="ECO:0007669"/>
    <property type="project" value="TreeGrafter"/>
</dbReference>
<keyword evidence="4 9" id="KW-0479">Metal-binding</keyword>
<dbReference type="InterPro" id="IPR011766">
    <property type="entry name" value="TPP_enzyme_TPP-bd"/>
</dbReference>
<dbReference type="GO" id="GO:0030976">
    <property type="term" value="F:thiamine pyrophosphate binding"/>
    <property type="evidence" value="ECO:0007669"/>
    <property type="project" value="InterPro"/>
</dbReference>
<dbReference type="RefSeq" id="WP_067657816.1">
    <property type="nucleotide sequence ID" value="NZ_FQXG01000002.1"/>
</dbReference>
<evidence type="ECO:0000256" key="1">
    <source>
        <dbReference type="ARBA" id="ARBA00001920"/>
    </source>
</evidence>
<dbReference type="InterPro" id="IPR029035">
    <property type="entry name" value="DHS-like_NAD/FAD-binding_dom"/>
</dbReference>
<accession>A0A1M5R204</accession>
<evidence type="ECO:0000259" key="11">
    <source>
        <dbReference type="Pfam" id="PF00205"/>
    </source>
</evidence>
<dbReference type="PANTHER" id="PTHR43452">
    <property type="entry name" value="PYRUVATE DECARBOXYLASE"/>
    <property type="match status" value="1"/>
</dbReference>
<protein>
    <submittedName>
        <fullName evidence="14">Indolepyruvate decarboxylase</fullName>
    </submittedName>
</protein>
<dbReference type="SUPFAM" id="SSF52518">
    <property type="entry name" value="Thiamin diphosphate-binding fold (THDP-binding)"/>
    <property type="match status" value="2"/>
</dbReference>
<evidence type="ECO:0000313" key="15">
    <source>
        <dbReference type="Proteomes" id="UP000184268"/>
    </source>
</evidence>
<comment type="similarity">
    <text evidence="3 10">Belongs to the TPP enzyme family.</text>
</comment>
<comment type="cofactor">
    <cofactor evidence="2">
        <name>thiamine diphosphate</name>
        <dbReference type="ChEBI" id="CHEBI:58937"/>
    </cofactor>
</comment>
<dbReference type="GO" id="GO:0000949">
    <property type="term" value="P:aromatic amino acid family catabolic process to alcohol via Ehrlich pathway"/>
    <property type="evidence" value="ECO:0007669"/>
    <property type="project" value="TreeGrafter"/>
</dbReference>
<dbReference type="Gene3D" id="3.40.50.1220">
    <property type="entry name" value="TPP-binding domain"/>
    <property type="match status" value="1"/>
</dbReference>
<evidence type="ECO:0000256" key="10">
    <source>
        <dbReference type="RuleBase" id="RU362132"/>
    </source>
</evidence>
<comment type="cofactor">
    <cofactor evidence="1">
        <name>a metal cation</name>
        <dbReference type="ChEBI" id="CHEBI:25213"/>
    </cofactor>
</comment>
<evidence type="ECO:0000259" key="12">
    <source>
        <dbReference type="Pfam" id="PF02775"/>
    </source>
</evidence>
<feature type="binding site" evidence="9">
    <location>
        <position position="434"/>
    </location>
    <ligand>
        <name>Mg(2+)</name>
        <dbReference type="ChEBI" id="CHEBI:18420"/>
    </ligand>
</feature>
<evidence type="ECO:0000256" key="7">
    <source>
        <dbReference type="ARBA" id="ARBA00023052"/>
    </source>
</evidence>
<keyword evidence="7 10" id="KW-0786">Thiamine pyrophosphate</keyword>
<evidence type="ECO:0000313" key="14">
    <source>
        <dbReference type="EMBL" id="SHH20402.1"/>
    </source>
</evidence>
<evidence type="ECO:0000256" key="2">
    <source>
        <dbReference type="ARBA" id="ARBA00001964"/>
    </source>
</evidence>
<evidence type="ECO:0000256" key="5">
    <source>
        <dbReference type="ARBA" id="ARBA00022793"/>
    </source>
</evidence>
<feature type="binding site" evidence="9">
    <location>
        <position position="463"/>
    </location>
    <ligand>
        <name>Mg(2+)</name>
        <dbReference type="ChEBI" id="CHEBI:18420"/>
    </ligand>
</feature>
<dbReference type="PIRSF" id="PIRSF036565">
    <property type="entry name" value="Pyruvt_ip_decrb"/>
    <property type="match status" value="1"/>
</dbReference>
<keyword evidence="8" id="KW-0456">Lyase</keyword>
<dbReference type="InterPro" id="IPR012000">
    <property type="entry name" value="Thiamin_PyroP_enz_cen_dom"/>
</dbReference>
<feature type="domain" description="Thiamine pyrophosphate enzyme N-terminal TPP-binding" evidence="13">
    <location>
        <begin position="5"/>
        <end position="111"/>
    </location>
</feature>
<dbReference type="FunFam" id="3.40.50.970:FF:000019">
    <property type="entry name" value="Pyruvate decarboxylase isozyme"/>
    <property type="match status" value="1"/>
</dbReference>
<reference evidence="14 15" key="1">
    <citation type="submission" date="2016-11" db="EMBL/GenBank/DDBJ databases">
        <authorList>
            <person name="Jaros S."/>
            <person name="Januszkiewicz K."/>
            <person name="Wedrychowicz H."/>
        </authorList>
    </citation>
    <scope>NUCLEOTIDE SEQUENCE [LARGE SCALE GENOMIC DNA]</scope>
    <source>
        <strain evidence="14 15">DSM 16917</strain>
    </source>
</reference>
<evidence type="ECO:0000259" key="13">
    <source>
        <dbReference type="Pfam" id="PF02776"/>
    </source>
</evidence>
<keyword evidence="5" id="KW-0210">Decarboxylase</keyword>
<dbReference type="Pfam" id="PF02776">
    <property type="entry name" value="TPP_enzyme_N"/>
    <property type="match status" value="1"/>
</dbReference>
<evidence type="ECO:0000256" key="4">
    <source>
        <dbReference type="ARBA" id="ARBA00022723"/>
    </source>
</evidence>
<dbReference type="GO" id="GO:0000287">
    <property type="term" value="F:magnesium ion binding"/>
    <property type="evidence" value="ECO:0007669"/>
    <property type="project" value="InterPro"/>
</dbReference>
<dbReference type="PANTHER" id="PTHR43452:SF30">
    <property type="entry name" value="PYRUVATE DECARBOXYLASE ISOZYME 1-RELATED"/>
    <property type="match status" value="1"/>
</dbReference>
<feature type="domain" description="Thiamine pyrophosphate enzyme TPP-binding" evidence="12">
    <location>
        <begin position="403"/>
        <end position="527"/>
    </location>
</feature>